<gene>
    <name evidence="3" type="ORF">CEPIT_LOCUS44033</name>
</gene>
<proteinExistence type="predicted"/>
<evidence type="ECO:0000313" key="4">
    <source>
        <dbReference type="Proteomes" id="UP001152523"/>
    </source>
</evidence>
<feature type="region of interest" description="Disordered" evidence="1">
    <location>
        <begin position="1"/>
        <end position="40"/>
    </location>
</feature>
<keyword evidence="4" id="KW-1185">Reference proteome</keyword>
<keyword evidence="2" id="KW-1133">Transmembrane helix</keyword>
<organism evidence="3 4">
    <name type="scientific">Cuscuta epithymum</name>
    <dbReference type="NCBI Taxonomy" id="186058"/>
    <lineage>
        <taxon>Eukaryota</taxon>
        <taxon>Viridiplantae</taxon>
        <taxon>Streptophyta</taxon>
        <taxon>Embryophyta</taxon>
        <taxon>Tracheophyta</taxon>
        <taxon>Spermatophyta</taxon>
        <taxon>Magnoliopsida</taxon>
        <taxon>eudicotyledons</taxon>
        <taxon>Gunneridae</taxon>
        <taxon>Pentapetalae</taxon>
        <taxon>asterids</taxon>
        <taxon>lamiids</taxon>
        <taxon>Solanales</taxon>
        <taxon>Convolvulaceae</taxon>
        <taxon>Cuscuteae</taxon>
        <taxon>Cuscuta</taxon>
        <taxon>Cuscuta subgen. Cuscuta</taxon>
    </lineage>
</organism>
<evidence type="ECO:0000256" key="2">
    <source>
        <dbReference type="SAM" id="Phobius"/>
    </source>
</evidence>
<keyword evidence="2" id="KW-0472">Membrane</keyword>
<feature type="transmembrane region" description="Helical" evidence="2">
    <location>
        <begin position="58"/>
        <end position="79"/>
    </location>
</feature>
<evidence type="ECO:0000313" key="3">
    <source>
        <dbReference type="EMBL" id="CAH9147833.1"/>
    </source>
</evidence>
<evidence type="ECO:0000256" key="1">
    <source>
        <dbReference type="SAM" id="MobiDB-lite"/>
    </source>
</evidence>
<keyword evidence="2" id="KW-0812">Transmembrane</keyword>
<name>A0AAV0GJI0_9ASTE</name>
<dbReference type="AlphaFoldDB" id="A0AAV0GJI0"/>
<protein>
    <submittedName>
        <fullName evidence="3">Uncharacterized protein</fullName>
    </submittedName>
</protein>
<dbReference type="Proteomes" id="UP001152523">
    <property type="component" value="Unassembled WGS sequence"/>
</dbReference>
<accession>A0AAV0GJI0</accession>
<sequence>MRQLDPWGAKESGTEATRGLSGDNMDLDLSKQRRGGGSRPLGSEDVCQLWEDAGGFPLLYFVVFVYFDQIIAIFPLFLFPSDSYIRLGRWGAILSTSGSFRPTTGSANHIVLSRVIASKSGSRVGGWKGSFYLLVPLLNGLISI</sequence>
<dbReference type="EMBL" id="CAMAPF010001140">
    <property type="protein sequence ID" value="CAH9147833.1"/>
    <property type="molecule type" value="Genomic_DNA"/>
</dbReference>
<comment type="caution">
    <text evidence="3">The sequence shown here is derived from an EMBL/GenBank/DDBJ whole genome shotgun (WGS) entry which is preliminary data.</text>
</comment>
<reference evidence="3" key="1">
    <citation type="submission" date="2022-07" db="EMBL/GenBank/DDBJ databases">
        <authorList>
            <person name="Macas J."/>
            <person name="Novak P."/>
            <person name="Neumann P."/>
        </authorList>
    </citation>
    <scope>NUCLEOTIDE SEQUENCE</scope>
</reference>